<keyword evidence="2" id="KW-0472">Membrane</keyword>
<dbReference type="InterPro" id="IPR052173">
    <property type="entry name" value="Beta-lactam_resp_regulator"/>
</dbReference>
<dbReference type="KEGG" id="tcn:H9L16_13925"/>
<dbReference type="PANTHER" id="PTHR34978">
    <property type="entry name" value="POSSIBLE SENSOR-TRANSDUCER PROTEIN BLAR"/>
    <property type="match status" value="1"/>
</dbReference>
<dbReference type="CDD" id="cd07341">
    <property type="entry name" value="M56_BlaR1_MecR1_like"/>
    <property type="match status" value="1"/>
</dbReference>
<dbReference type="Gene3D" id="3.30.2010.10">
    <property type="entry name" value="Metalloproteases ('zincins'), catalytic domain"/>
    <property type="match status" value="1"/>
</dbReference>
<evidence type="ECO:0000259" key="3">
    <source>
        <dbReference type="Pfam" id="PF05569"/>
    </source>
</evidence>
<accession>A0A7G9SPF9</accession>
<dbReference type="Pfam" id="PF05569">
    <property type="entry name" value="Peptidase_M56"/>
    <property type="match status" value="1"/>
</dbReference>
<dbReference type="EMBL" id="CP060719">
    <property type="protein sequence ID" value="QNN69734.1"/>
    <property type="molecule type" value="Genomic_DNA"/>
</dbReference>
<sequence>MNDLAATVIPALGSALLHFLWQGTLLGLLAGLGLAMLRNARPQARYAVACTALIASLLLPMLTVAWLLASPIIGTNTALPVVTATPADVANLHAVGDMLAMQQANTLPWIVLLWASGVATLFLRMAGGLWWVHRLQHQAWPDAGGLWQARADALASQLNLPRGVQLRLFDGDAPLAIGWWRPMVLLPAALLARMPAGLLEALLAHELAHIRRHDYLVNLLQAVVEALLFYHPVVWWLSRRIRHERELIADDLAATALGDRRSLALALSELDRMLGATAAGPIPRFAHAAHGGQLMSRIQHLLRPRQHPLAIGLSLPLLGLALAGVAMYAHAQSTAPAATPTVDHTDTRYPPPPPPPPAPPAPPAMPAPPAAPAAPPPPPPRADRLKKLHAGIDASNGYAMVRKGDTGFRMSGSTDDIPDIRQLRHGIDGDFLWVRRGGDAYVVRDAGVLAGVDEAWGPVDALEVRMDALQVRMQPHQRKLDALGARMERMEPVETPEMRAAGRQLEDLASHQQALAEKQERLARKMDKADDAGRGALSRDMELISTQMALLSEQMDRHSSVMDRQSEIMQAQSGKMEAVAREMEAAAKPMEAIGRDMEALGNQIEREAGIADTRIRGLIDDAIARGLAQPVKRR</sequence>
<dbReference type="Proteomes" id="UP000515804">
    <property type="component" value="Chromosome"/>
</dbReference>
<keyword evidence="2" id="KW-1133">Transmembrane helix</keyword>
<organism evidence="4 5">
    <name type="scientific">Thermomonas carbonis</name>
    <dbReference type="NCBI Taxonomy" id="1463158"/>
    <lineage>
        <taxon>Bacteria</taxon>
        <taxon>Pseudomonadati</taxon>
        <taxon>Pseudomonadota</taxon>
        <taxon>Gammaproteobacteria</taxon>
        <taxon>Lysobacterales</taxon>
        <taxon>Lysobacteraceae</taxon>
        <taxon>Thermomonas</taxon>
    </lineage>
</organism>
<keyword evidence="5" id="KW-1185">Reference proteome</keyword>
<dbReference type="InterPro" id="IPR008756">
    <property type="entry name" value="Peptidase_M56"/>
</dbReference>
<gene>
    <name evidence="4" type="ORF">H9L16_13925</name>
</gene>
<evidence type="ECO:0000313" key="4">
    <source>
        <dbReference type="EMBL" id="QNN69734.1"/>
    </source>
</evidence>
<feature type="transmembrane region" description="Helical" evidence="2">
    <location>
        <begin position="46"/>
        <end position="69"/>
    </location>
</feature>
<evidence type="ECO:0000256" key="2">
    <source>
        <dbReference type="SAM" id="Phobius"/>
    </source>
</evidence>
<proteinExistence type="predicted"/>
<protein>
    <recommendedName>
        <fullName evidence="3">Peptidase M56 domain-containing protein</fullName>
    </recommendedName>
</protein>
<reference evidence="4 5" key="1">
    <citation type="submission" date="2020-08" db="EMBL/GenBank/DDBJ databases">
        <title>Genome sequence of Thermomonas carbonis KCTC 42013T.</title>
        <authorList>
            <person name="Hyun D.-W."/>
            <person name="Bae J.-W."/>
        </authorList>
    </citation>
    <scope>NUCLEOTIDE SEQUENCE [LARGE SCALE GENOMIC DNA]</scope>
    <source>
        <strain evidence="4 5">KCTC 42013</strain>
    </source>
</reference>
<keyword evidence="2" id="KW-0812">Transmembrane</keyword>
<dbReference type="RefSeq" id="WP_187552251.1">
    <property type="nucleotide sequence ID" value="NZ_BMZL01000001.1"/>
</dbReference>
<dbReference type="PANTHER" id="PTHR34978:SF3">
    <property type="entry name" value="SLR0241 PROTEIN"/>
    <property type="match status" value="1"/>
</dbReference>
<feature type="transmembrane region" description="Helical" evidence="2">
    <location>
        <begin position="309"/>
        <end position="329"/>
    </location>
</feature>
<feature type="compositionally biased region" description="Pro residues" evidence="1">
    <location>
        <begin position="349"/>
        <end position="380"/>
    </location>
</feature>
<feature type="transmembrane region" description="Helical" evidence="2">
    <location>
        <begin position="12"/>
        <end position="34"/>
    </location>
</feature>
<evidence type="ECO:0000256" key="1">
    <source>
        <dbReference type="SAM" id="MobiDB-lite"/>
    </source>
</evidence>
<evidence type="ECO:0000313" key="5">
    <source>
        <dbReference type="Proteomes" id="UP000515804"/>
    </source>
</evidence>
<feature type="domain" description="Peptidase M56" evidence="3">
    <location>
        <begin position="57"/>
        <end position="253"/>
    </location>
</feature>
<feature type="transmembrane region" description="Helical" evidence="2">
    <location>
        <begin position="107"/>
        <end position="132"/>
    </location>
</feature>
<name>A0A7G9SPF9_9GAMM</name>
<feature type="region of interest" description="Disordered" evidence="1">
    <location>
        <begin position="336"/>
        <end position="385"/>
    </location>
</feature>
<dbReference type="AlphaFoldDB" id="A0A7G9SPF9"/>